<dbReference type="SUPFAM" id="SSF53623">
    <property type="entry name" value="MurD-like peptide ligases, catalytic domain"/>
    <property type="match status" value="1"/>
</dbReference>
<dbReference type="InterPro" id="IPR013221">
    <property type="entry name" value="Mur_ligase_cen"/>
</dbReference>
<feature type="domain" description="Mur ligase central" evidence="17">
    <location>
        <begin position="107"/>
        <end position="240"/>
    </location>
</feature>
<feature type="domain" description="Mur ligase N-terminal catalytic" evidence="15">
    <location>
        <begin position="2"/>
        <end position="102"/>
    </location>
</feature>
<sequence length="429" mass="48597">MKIHFIGIGGIGVSALANYFLKKGYTVTGSDISSSEITEDLERDGAKVYIGPHNSKNVAANVDEVIYSPAIRLDNPEIIEAVNKKIKNHSYPEALGELTKQHFTIAVSGTHGKSTTTAMIGLLLEKAGLDPTVIVGTKLKEFGNSNCRVGKSDYFVIEADEHMASFLNYWPKIIVLTTIEADHLDYYQNLSNIIKNFEKYISHLPKNGWIVANRDDKNIRRAVAGKKYKKVFYSLRQKEAKKLKEKLQIPGDHNIFNALSALAVARILKIPDEVSLKALSNYRGAWRRFEIKSLMLNEKKITVISDYAHHPTEIKVTLKAARDKYPRSKIWCVFQPHQYQRTYYLFDGFVKTFKKTPVDKAIITDIYDVVGRENQVIKAKISSLKLVKKINKKNVIYLPKKEILNYLKKCVSELEVLVVMGAGDIYLLL</sequence>
<dbReference type="EMBL" id="PCRP01000004">
    <property type="protein sequence ID" value="PIP23992.1"/>
    <property type="molecule type" value="Genomic_DNA"/>
</dbReference>
<feature type="domain" description="Mur ligase C-terminal" evidence="16">
    <location>
        <begin position="287"/>
        <end position="423"/>
    </location>
</feature>
<dbReference type="SUPFAM" id="SSF53244">
    <property type="entry name" value="MurD-like peptide ligases, peptide-binding domain"/>
    <property type="match status" value="1"/>
</dbReference>
<comment type="catalytic activity">
    <reaction evidence="13 14">
        <text>UDP-N-acetyl-alpha-D-muramate + L-alanine + ATP = UDP-N-acetyl-alpha-D-muramoyl-L-alanine + ADP + phosphate + H(+)</text>
        <dbReference type="Rhea" id="RHEA:23372"/>
        <dbReference type="ChEBI" id="CHEBI:15378"/>
        <dbReference type="ChEBI" id="CHEBI:30616"/>
        <dbReference type="ChEBI" id="CHEBI:43474"/>
        <dbReference type="ChEBI" id="CHEBI:57972"/>
        <dbReference type="ChEBI" id="CHEBI:70757"/>
        <dbReference type="ChEBI" id="CHEBI:83898"/>
        <dbReference type="ChEBI" id="CHEBI:456216"/>
        <dbReference type="EC" id="6.3.2.8"/>
    </reaction>
</comment>
<dbReference type="InterPro" id="IPR000713">
    <property type="entry name" value="Mur_ligase_N"/>
</dbReference>
<dbReference type="InterPro" id="IPR036615">
    <property type="entry name" value="Mur_ligase_C_dom_sf"/>
</dbReference>
<dbReference type="GO" id="GO:0008360">
    <property type="term" value="P:regulation of cell shape"/>
    <property type="evidence" value="ECO:0007669"/>
    <property type="project" value="UniProtKB-KW"/>
</dbReference>
<evidence type="ECO:0000256" key="8">
    <source>
        <dbReference type="ARBA" id="ARBA00022840"/>
    </source>
</evidence>
<organism evidence="18 19">
    <name type="scientific">Candidatus Nealsonbacteria bacterium CG23_combo_of_CG06-09_8_20_14_all_38_19</name>
    <dbReference type="NCBI Taxonomy" id="1974721"/>
    <lineage>
        <taxon>Bacteria</taxon>
        <taxon>Candidatus Nealsoniibacteriota</taxon>
    </lineage>
</organism>
<dbReference type="GO" id="GO:0008763">
    <property type="term" value="F:UDP-N-acetylmuramate-L-alanine ligase activity"/>
    <property type="evidence" value="ECO:0007669"/>
    <property type="project" value="UniProtKB-UniRule"/>
</dbReference>
<gene>
    <name evidence="14 18" type="primary">murC</name>
    <name evidence="18" type="ORF">COX36_00210</name>
</gene>
<keyword evidence="5 14" id="KW-0436">Ligase</keyword>
<dbReference type="GO" id="GO:0005524">
    <property type="term" value="F:ATP binding"/>
    <property type="evidence" value="ECO:0007669"/>
    <property type="project" value="UniProtKB-UniRule"/>
</dbReference>
<keyword evidence="10 14" id="KW-0573">Peptidoglycan synthesis</keyword>
<evidence type="ECO:0000256" key="6">
    <source>
        <dbReference type="ARBA" id="ARBA00022618"/>
    </source>
</evidence>
<dbReference type="PANTHER" id="PTHR43445:SF3">
    <property type="entry name" value="UDP-N-ACETYLMURAMATE--L-ALANINE LIGASE"/>
    <property type="match status" value="1"/>
</dbReference>
<dbReference type="Pfam" id="PF01225">
    <property type="entry name" value="Mur_ligase"/>
    <property type="match status" value="1"/>
</dbReference>
<dbReference type="InterPro" id="IPR005758">
    <property type="entry name" value="UDP-N-AcMur_Ala_ligase_MurC"/>
</dbReference>
<evidence type="ECO:0000256" key="2">
    <source>
        <dbReference type="ARBA" id="ARBA00004752"/>
    </source>
</evidence>
<dbReference type="AlphaFoldDB" id="A0A2G9YXQ0"/>
<keyword evidence="4 14" id="KW-0963">Cytoplasm</keyword>
<evidence type="ECO:0000259" key="17">
    <source>
        <dbReference type="Pfam" id="PF08245"/>
    </source>
</evidence>
<evidence type="ECO:0000256" key="13">
    <source>
        <dbReference type="ARBA" id="ARBA00047833"/>
    </source>
</evidence>
<name>A0A2G9YXQ0_9BACT</name>
<dbReference type="GO" id="GO:0071555">
    <property type="term" value="P:cell wall organization"/>
    <property type="evidence" value="ECO:0007669"/>
    <property type="project" value="UniProtKB-KW"/>
</dbReference>
<dbReference type="GO" id="GO:0051301">
    <property type="term" value="P:cell division"/>
    <property type="evidence" value="ECO:0007669"/>
    <property type="project" value="UniProtKB-KW"/>
</dbReference>
<dbReference type="GO" id="GO:0005737">
    <property type="term" value="C:cytoplasm"/>
    <property type="evidence" value="ECO:0007669"/>
    <property type="project" value="UniProtKB-SubCell"/>
</dbReference>
<keyword evidence="6 14" id="KW-0132">Cell division</keyword>
<keyword evidence="12 14" id="KW-0961">Cell wall biogenesis/degradation</keyword>
<dbReference type="UniPathway" id="UPA00219"/>
<proteinExistence type="inferred from homology"/>
<evidence type="ECO:0000256" key="10">
    <source>
        <dbReference type="ARBA" id="ARBA00022984"/>
    </source>
</evidence>
<evidence type="ECO:0000259" key="16">
    <source>
        <dbReference type="Pfam" id="PF02875"/>
    </source>
</evidence>
<evidence type="ECO:0000256" key="14">
    <source>
        <dbReference type="HAMAP-Rule" id="MF_00046"/>
    </source>
</evidence>
<keyword evidence="7 14" id="KW-0547">Nucleotide-binding</keyword>
<dbReference type="NCBIfam" id="TIGR01082">
    <property type="entry name" value="murC"/>
    <property type="match status" value="1"/>
</dbReference>
<keyword evidence="8 14" id="KW-0067">ATP-binding</keyword>
<dbReference type="InterPro" id="IPR036565">
    <property type="entry name" value="Mur-like_cat_sf"/>
</dbReference>
<evidence type="ECO:0000313" key="18">
    <source>
        <dbReference type="EMBL" id="PIP23992.1"/>
    </source>
</evidence>
<comment type="caution">
    <text evidence="18">The sequence shown here is derived from an EMBL/GenBank/DDBJ whole genome shotgun (WGS) entry which is preliminary data.</text>
</comment>
<evidence type="ECO:0000256" key="5">
    <source>
        <dbReference type="ARBA" id="ARBA00022598"/>
    </source>
</evidence>
<keyword evidence="11 14" id="KW-0131">Cell cycle</keyword>
<evidence type="ECO:0000313" key="19">
    <source>
        <dbReference type="Proteomes" id="UP000230273"/>
    </source>
</evidence>
<dbReference type="Proteomes" id="UP000230273">
    <property type="component" value="Unassembled WGS sequence"/>
</dbReference>
<dbReference type="GO" id="GO:0009252">
    <property type="term" value="P:peptidoglycan biosynthetic process"/>
    <property type="evidence" value="ECO:0007669"/>
    <property type="project" value="UniProtKB-UniRule"/>
</dbReference>
<dbReference type="Gene3D" id="3.90.190.20">
    <property type="entry name" value="Mur ligase, C-terminal domain"/>
    <property type="match status" value="1"/>
</dbReference>
<feature type="binding site" evidence="14">
    <location>
        <begin position="109"/>
        <end position="115"/>
    </location>
    <ligand>
        <name>ATP</name>
        <dbReference type="ChEBI" id="CHEBI:30616"/>
    </ligand>
</feature>
<dbReference type="PANTHER" id="PTHR43445">
    <property type="entry name" value="UDP-N-ACETYLMURAMATE--L-ALANINE LIGASE-RELATED"/>
    <property type="match status" value="1"/>
</dbReference>
<dbReference type="Pfam" id="PF08245">
    <property type="entry name" value="Mur_ligase_M"/>
    <property type="match status" value="1"/>
</dbReference>
<accession>A0A2G9YXQ0</accession>
<comment type="subcellular location">
    <subcellularLocation>
        <location evidence="1 14">Cytoplasm</location>
    </subcellularLocation>
</comment>
<evidence type="ECO:0000256" key="4">
    <source>
        <dbReference type="ARBA" id="ARBA00022490"/>
    </source>
</evidence>
<reference evidence="18 19" key="1">
    <citation type="submission" date="2017-09" db="EMBL/GenBank/DDBJ databases">
        <title>Depth-based differentiation of microbial function through sediment-hosted aquifers and enrichment of novel symbionts in the deep terrestrial subsurface.</title>
        <authorList>
            <person name="Probst A.J."/>
            <person name="Ladd B."/>
            <person name="Jarett J.K."/>
            <person name="Geller-Mcgrath D.E."/>
            <person name="Sieber C.M."/>
            <person name="Emerson J.B."/>
            <person name="Anantharaman K."/>
            <person name="Thomas B.C."/>
            <person name="Malmstrom R."/>
            <person name="Stieglmeier M."/>
            <person name="Klingl A."/>
            <person name="Woyke T."/>
            <person name="Ryan C.M."/>
            <person name="Banfield J.F."/>
        </authorList>
    </citation>
    <scope>NUCLEOTIDE SEQUENCE [LARGE SCALE GENOMIC DNA]</scope>
    <source>
        <strain evidence="18">CG23_combo_of_CG06-09_8_20_14_all_38_19</strain>
    </source>
</reference>
<comment type="similarity">
    <text evidence="14">Belongs to the MurCDEF family.</text>
</comment>
<evidence type="ECO:0000256" key="1">
    <source>
        <dbReference type="ARBA" id="ARBA00004496"/>
    </source>
</evidence>
<dbReference type="InterPro" id="IPR004101">
    <property type="entry name" value="Mur_ligase_C"/>
</dbReference>
<dbReference type="SUPFAM" id="SSF51984">
    <property type="entry name" value="MurCD N-terminal domain"/>
    <property type="match status" value="1"/>
</dbReference>
<protein>
    <recommendedName>
        <fullName evidence="3 14">UDP-N-acetylmuramate--L-alanine ligase</fullName>
        <ecNumber evidence="3 14">6.3.2.8</ecNumber>
    </recommendedName>
    <alternativeName>
        <fullName evidence="14">UDP-N-acetylmuramoyl-L-alanine synthetase</fullName>
    </alternativeName>
</protein>
<dbReference type="Gene3D" id="3.40.50.720">
    <property type="entry name" value="NAD(P)-binding Rossmann-like Domain"/>
    <property type="match status" value="1"/>
</dbReference>
<evidence type="ECO:0000256" key="11">
    <source>
        <dbReference type="ARBA" id="ARBA00023306"/>
    </source>
</evidence>
<evidence type="ECO:0000256" key="3">
    <source>
        <dbReference type="ARBA" id="ARBA00012211"/>
    </source>
</evidence>
<comment type="pathway">
    <text evidence="2 14">Cell wall biogenesis; peptidoglycan biosynthesis.</text>
</comment>
<comment type="function">
    <text evidence="14">Cell wall formation.</text>
</comment>
<dbReference type="Pfam" id="PF02875">
    <property type="entry name" value="Mur_ligase_C"/>
    <property type="match status" value="1"/>
</dbReference>
<keyword evidence="9 14" id="KW-0133">Cell shape</keyword>
<evidence type="ECO:0000256" key="9">
    <source>
        <dbReference type="ARBA" id="ARBA00022960"/>
    </source>
</evidence>
<dbReference type="Gene3D" id="3.40.1190.10">
    <property type="entry name" value="Mur-like, catalytic domain"/>
    <property type="match status" value="1"/>
</dbReference>
<evidence type="ECO:0000256" key="7">
    <source>
        <dbReference type="ARBA" id="ARBA00022741"/>
    </source>
</evidence>
<dbReference type="EC" id="6.3.2.8" evidence="3 14"/>
<evidence type="ECO:0000259" key="15">
    <source>
        <dbReference type="Pfam" id="PF01225"/>
    </source>
</evidence>
<dbReference type="HAMAP" id="MF_00046">
    <property type="entry name" value="MurC"/>
    <property type="match status" value="1"/>
</dbReference>
<evidence type="ECO:0000256" key="12">
    <source>
        <dbReference type="ARBA" id="ARBA00023316"/>
    </source>
</evidence>
<dbReference type="InterPro" id="IPR050061">
    <property type="entry name" value="MurCDEF_pg_biosynth"/>
</dbReference>